<dbReference type="CDD" id="cd03396">
    <property type="entry name" value="PAP2_like_6"/>
    <property type="match status" value="1"/>
</dbReference>
<sequence>MRDIQLRFFMSLVSAWLLFLLTMSVFSVLNVDFTLADFFYRLQGSTWAWKDTFLAQGVIHKGGKWLSLLMGIATLILLILSFSFDCLKEYRIPLLYLFSSTLISTLLVATIKHLVSMECPWDLIRYGGVRGFIGLLDIRPPSLPASACFPAGHASAGYAWIALYFFCASVRPRWRWAGLAVGLGLGLAFGFAQQLRGAHFLSHDLWTLMLSWTVSFSLSKVLLVNRVC</sequence>
<keyword evidence="1" id="KW-0472">Membrane</keyword>
<proteinExistence type="predicted"/>
<evidence type="ECO:0000259" key="2">
    <source>
        <dbReference type="Pfam" id="PF01569"/>
    </source>
</evidence>
<dbReference type="EMBL" id="JBITWC010000039">
    <property type="protein sequence ID" value="MFI8751799.1"/>
    <property type="molecule type" value="Genomic_DNA"/>
</dbReference>
<feature type="transmembrane region" description="Helical" evidence="1">
    <location>
        <begin position="205"/>
        <end position="223"/>
    </location>
</feature>
<evidence type="ECO:0000313" key="3">
    <source>
        <dbReference type="EMBL" id="MFI8751799.1"/>
    </source>
</evidence>
<feature type="transmembrane region" description="Helical" evidence="1">
    <location>
        <begin position="65"/>
        <end position="87"/>
    </location>
</feature>
<keyword evidence="1" id="KW-1133">Transmembrane helix</keyword>
<gene>
    <name evidence="3" type="ORF">ACIGG6_17595</name>
</gene>
<accession>A0ABW8BXZ0</accession>
<feature type="transmembrane region" description="Helical" evidence="1">
    <location>
        <begin position="143"/>
        <end position="167"/>
    </location>
</feature>
<name>A0ABW8BXZ0_9GAMM</name>
<feature type="transmembrane region" description="Helical" evidence="1">
    <location>
        <begin position="94"/>
        <end position="115"/>
    </location>
</feature>
<dbReference type="Proteomes" id="UP001614338">
    <property type="component" value="Unassembled WGS sequence"/>
</dbReference>
<dbReference type="SUPFAM" id="SSF48317">
    <property type="entry name" value="Acid phosphatase/Vanadium-dependent haloperoxidase"/>
    <property type="match status" value="1"/>
</dbReference>
<protein>
    <submittedName>
        <fullName evidence="3">Phosphatase PAP2 family protein</fullName>
    </submittedName>
</protein>
<feature type="domain" description="Phosphatidic acid phosphatase type 2/haloperoxidase" evidence="2">
    <location>
        <begin position="94"/>
        <end position="219"/>
    </location>
</feature>
<organism evidence="3 4">
    <name type="scientific">Vreelandella lionensis</name>
    <dbReference type="NCBI Taxonomy" id="1144478"/>
    <lineage>
        <taxon>Bacteria</taxon>
        <taxon>Pseudomonadati</taxon>
        <taxon>Pseudomonadota</taxon>
        <taxon>Gammaproteobacteria</taxon>
        <taxon>Oceanospirillales</taxon>
        <taxon>Halomonadaceae</taxon>
        <taxon>Vreelandella</taxon>
    </lineage>
</organism>
<dbReference type="InterPro" id="IPR036938">
    <property type="entry name" value="PAP2/HPO_sf"/>
</dbReference>
<keyword evidence="4" id="KW-1185">Reference proteome</keyword>
<evidence type="ECO:0000256" key="1">
    <source>
        <dbReference type="SAM" id="Phobius"/>
    </source>
</evidence>
<feature type="transmembrane region" description="Helical" evidence="1">
    <location>
        <begin position="174"/>
        <end position="193"/>
    </location>
</feature>
<comment type="caution">
    <text evidence="3">The sequence shown here is derived from an EMBL/GenBank/DDBJ whole genome shotgun (WGS) entry which is preliminary data.</text>
</comment>
<dbReference type="Pfam" id="PF01569">
    <property type="entry name" value="PAP2"/>
    <property type="match status" value="1"/>
</dbReference>
<dbReference type="InterPro" id="IPR000326">
    <property type="entry name" value="PAP2/HPO"/>
</dbReference>
<dbReference type="RefSeq" id="WP_281997897.1">
    <property type="nucleotide sequence ID" value="NZ_JBITWC010000039.1"/>
</dbReference>
<keyword evidence="1" id="KW-0812">Transmembrane</keyword>
<evidence type="ECO:0000313" key="4">
    <source>
        <dbReference type="Proteomes" id="UP001614338"/>
    </source>
</evidence>
<reference evidence="3 4" key="1">
    <citation type="submission" date="2024-10" db="EMBL/GenBank/DDBJ databases">
        <title>The Natural Products Discovery Center: Release of the First 8490 Sequenced Strains for Exploring Actinobacteria Biosynthetic Diversity.</title>
        <authorList>
            <person name="Kalkreuter E."/>
            <person name="Kautsar S.A."/>
            <person name="Yang D."/>
            <person name="Bader C.D."/>
            <person name="Teijaro C.N."/>
            <person name="Fluegel L."/>
            <person name="Davis C.M."/>
            <person name="Simpson J.R."/>
            <person name="Lauterbach L."/>
            <person name="Steele A.D."/>
            <person name="Gui C."/>
            <person name="Meng S."/>
            <person name="Li G."/>
            <person name="Viehrig K."/>
            <person name="Ye F."/>
            <person name="Su P."/>
            <person name="Kiefer A.F."/>
            <person name="Nichols A."/>
            <person name="Cepeda A.J."/>
            <person name="Yan W."/>
            <person name="Fan B."/>
            <person name="Jiang Y."/>
            <person name="Adhikari A."/>
            <person name="Zheng C.-J."/>
            <person name="Schuster L."/>
            <person name="Cowan T.M."/>
            <person name="Smanski M.J."/>
            <person name="Chevrette M.G."/>
            <person name="De Carvalho L.P.S."/>
            <person name="Shen B."/>
        </authorList>
    </citation>
    <scope>NUCLEOTIDE SEQUENCE [LARGE SCALE GENOMIC DNA]</scope>
    <source>
        <strain evidence="3 4">NPDC077409</strain>
    </source>
</reference>